<dbReference type="CDD" id="cd05005">
    <property type="entry name" value="SIS_PHI"/>
    <property type="match status" value="1"/>
</dbReference>
<name>A0A1Q8E7Z9_9STRE</name>
<dbReference type="InterPro" id="IPR001347">
    <property type="entry name" value="SIS_dom"/>
</dbReference>
<comment type="similarity">
    <text evidence="1">Belongs to the SIS family. PHI subfamily.</text>
</comment>
<dbReference type="GO" id="GO:1901135">
    <property type="term" value="P:carbohydrate derivative metabolic process"/>
    <property type="evidence" value="ECO:0007669"/>
    <property type="project" value="InterPro"/>
</dbReference>
<organism evidence="3 4">
    <name type="scientific">Streptococcus cuniculi</name>
    <dbReference type="NCBI Taxonomy" id="1432788"/>
    <lineage>
        <taxon>Bacteria</taxon>
        <taxon>Bacillati</taxon>
        <taxon>Bacillota</taxon>
        <taxon>Bacilli</taxon>
        <taxon>Lactobacillales</taxon>
        <taxon>Streptococcaceae</taxon>
        <taxon>Streptococcus</taxon>
    </lineage>
</organism>
<dbReference type="PANTHER" id="PTHR43443">
    <property type="entry name" value="3-HEXULOSE-6-PHOSPHATE ISOMERASE"/>
    <property type="match status" value="1"/>
</dbReference>
<dbReference type="PANTHER" id="PTHR43443:SF1">
    <property type="entry name" value="3-HEXULOSE-6-PHOSPHATE ISOMERASE"/>
    <property type="match status" value="1"/>
</dbReference>
<evidence type="ECO:0000313" key="4">
    <source>
        <dbReference type="Proteomes" id="UP000186890"/>
    </source>
</evidence>
<feature type="domain" description="SIS" evidence="2">
    <location>
        <begin position="29"/>
        <end position="171"/>
    </location>
</feature>
<dbReference type="RefSeq" id="WP_075104786.1">
    <property type="nucleotide sequence ID" value="NZ_MSJM01000004.1"/>
</dbReference>
<dbReference type="AlphaFoldDB" id="A0A1Q8E7Z9"/>
<dbReference type="InterPro" id="IPR017552">
    <property type="entry name" value="PHI/rmpB"/>
</dbReference>
<dbReference type="EMBL" id="MSJM01000004">
    <property type="protein sequence ID" value="OLF47912.1"/>
    <property type="molecule type" value="Genomic_DNA"/>
</dbReference>
<dbReference type="SUPFAM" id="SSF53697">
    <property type="entry name" value="SIS domain"/>
    <property type="match status" value="1"/>
</dbReference>
<dbReference type="Gene3D" id="3.40.50.10490">
    <property type="entry name" value="Glucose-6-phosphate isomerase like protein, domain 1"/>
    <property type="match status" value="1"/>
</dbReference>
<comment type="caution">
    <text evidence="3">The sequence shown here is derived from an EMBL/GenBank/DDBJ whole genome shotgun (WGS) entry which is preliminary data.</text>
</comment>
<evidence type="ECO:0000259" key="2">
    <source>
        <dbReference type="PROSITE" id="PS51464"/>
    </source>
</evidence>
<protein>
    <submittedName>
        <fullName evidence="3">6-phospho 3-hexuloisomerase</fullName>
    </submittedName>
</protein>
<accession>A0A1Q8E7Z9</accession>
<dbReference type="NCBIfam" id="TIGR03127">
    <property type="entry name" value="RuMP_HxlB"/>
    <property type="match status" value="1"/>
</dbReference>
<evidence type="ECO:0000313" key="3">
    <source>
        <dbReference type="EMBL" id="OLF47912.1"/>
    </source>
</evidence>
<dbReference type="OrthoDB" id="9797832at2"/>
<dbReference type="Pfam" id="PF01380">
    <property type="entry name" value="SIS"/>
    <property type="match status" value="1"/>
</dbReference>
<gene>
    <name evidence="3" type="ORF">BU202_05475</name>
</gene>
<dbReference type="GO" id="GO:0016853">
    <property type="term" value="F:isomerase activity"/>
    <property type="evidence" value="ECO:0007669"/>
    <property type="project" value="UniProtKB-KW"/>
</dbReference>
<keyword evidence="3" id="KW-0413">Isomerase</keyword>
<dbReference type="Proteomes" id="UP000186890">
    <property type="component" value="Unassembled WGS sequence"/>
</dbReference>
<dbReference type="InterPro" id="IPR046348">
    <property type="entry name" value="SIS_dom_sf"/>
</dbReference>
<proteinExistence type="inferred from homology"/>
<reference evidence="4" key="1">
    <citation type="submission" date="2016-12" db="EMBL/GenBank/DDBJ databases">
        <authorList>
            <person name="Gulvik C.A."/>
        </authorList>
    </citation>
    <scope>NUCLEOTIDE SEQUENCE [LARGE SCALE GENOMIC DNA]</scope>
    <source>
        <strain evidence="4">NED12-00049-6B</strain>
    </source>
</reference>
<dbReference type="PROSITE" id="PS51464">
    <property type="entry name" value="SIS"/>
    <property type="match status" value="1"/>
</dbReference>
<evidence type="ECO:0000256" key="1">
    <source>
        <dbReference type="ARBA" id="ARBA00009235"/>
    </source>
</evidence>
<dbReference type="GO" id="GO:0097367">
    <property type="term" value="F:carbohydrate derivative binding"/>
    <property type="evidence" value="ECO:0007669"/>
    <property type="project" value="InterPro"/>
</dbReference>
<keyword evidence="4" id="KW-1185">Reference proteome</keyword>
<sequence>MSLQKNVKNILAELDGNASFISEEQANNFVSEILAAKHIFLAGAGRSGLAVRAFGNRLLHLGFKVSIVGEISSPHSQQGDLVIICSGSGETGSLVSLAQKASKSGVKIALVSMRDESTIGKLASANLTLKGQVKGENEEKEFTQPMGAAFEQLAFLAFDGMVLELMDRKHETSDSMFARHADFE</sequence>